<evidence type="ECO:0000313" key="2">
    <source>
        <dbReference type="EMBL" id="KNC75485.1"/>
    </source>
</evidence>
<accession>A0A0L0FFF7</accession>
<organism evidence="2 3">
    <name type="scientific">Sphaeroforma arctica JP610</name>
    <dbReference type="NCBI Taxonomy" id="667725"/>
    <lineage>
        <taxon>Eukaryota</taxon>
        <taxon>Ichthyosporea</taxon>
        <taxon>Ichthyophonida</taxon>
        <taxon>Sphaeroforma</taxon>
    </lineage>
</organism>
<evidence type="ECO:0000313" key="3">
    <source>
        <dbReference type="Proteomes" id="UP000054560"/>
    </source>
</evidence>
<sequence>MKRLFTCGYACITTDQDASSTVSISSASVEPKGAVYPPKKDDRSFKGDFSKDADTPGMLNNYRAMMQGLESLSMKVKSPKSP</sequence>
<dbReference type="RefSeq" id="XP_014149387.1">
    <property type="nucleotide sequence ID" value="XM_014293912.1"/>
</dbReference>
<dbReference type="EMBL" id="KQ243593">
    <property type="protein sequence ID" value="KNC75485.1"/>
    <property type="molecule type" value="Genomic_DNA"/>
</dbReference>
<keyword evidence="3" id="KW-1185">Reference proteome</keyword>
<feature type="region of interest" description="Disordered" evidence="1">
    <location>
        <begin position="22"/>
        <end position="52"/>
    </location>
</feature>
<gene>
    <name evidence="2" type="ORF">SARC_11992</name>
</gene>
<dbReference type="GeneID" id="25912496"/>
<name>A0A0L0FFF7_9EUKA</name>
<reference evidence="2 3" key="1">
    <citation type="submission" date="2011-02" db="EMBL/GenBank/DDBJ databases">
        <title>The Genome Sequence of Sphaeroforma arctica JP610.</title>
        <authorList>
            <consortium name="The Broad Institute Genome Sequencing Platform"/>
            <person name="Russ C."/>
            <person name="Cuomo C."/>
            <person name="Young S.K."/>
            <person name="Zeng Q."/>
            <person name="Gargeya S."/>
            <person name="Alvarado L."/>
            <person name="Berlin A."/>
            <person name="Chapman S.B."/>
            <person name="Chen Z."/>
            <person name="Freedman E."/>
            <person name="Gellesch M."/>
            <person name="Goldberg J."/>
            <person name="Griggs A."/>
            <person name="Gujja S."/>
            <person name="Heilman E."/>
            <person name="Heiman D."/>
            <person name="Howarth C."/>
            <person name="Mehta T."/>
            <person name="Neiman D."/>
            <person name="Pearson M."/>
            <person name="Roberts A."/>
            <person name="Saif S."/>
            <person name="Shea T."/>
            <person name="Shenoy N."/>
            <person name="Sisk P."/>
            <person name="Stolte C."/>
            <person name="Sykes S."/>
            <person name="White J."/>
            <person name="Yandava C."/>
            <person name="Burger G."/>
            <person name="Gray M.W."/>
            <person name="Holland P.W.H."/>
            <person name="King N."/>
            <person name="Lang F.B.F."/>
            <person name="Roger A.J."/>
            <person name="Ruiz-Trillo I."/>
            <person name="Haas B."/>
            <person name="Nusbaum C."/>
            <person name="Birren B."/>
        </authorList>
    </citation>
    <scope>NUCLEOTIDE SEQUENCE [LARGE SCALE GENOMIC DNA]</scope>
    <source>
        <strain evidence="2 3">JP610</strain>
    </source>
</reference>
<proteinExistence type="predicted"/>
<dbReference type="Proteomes" id="UP000054560">
    <property type="component" value="Unassembled WGS sequence"/>
</dbReference>
<dbReference type="AlphaFoldDB" id="A0A0L0FFF7"/>
<evidence type="ECO:0000256" key="1">
    <source>
        <dbReference type="SAM" id="MobiDB-lite"/>
    </source>
</evidence>
<protein>
    <submittedName>
        <fullName evidence="2">Uncharacterized protein</fullName>
    </submittedName>
</protein>
<feature type="compositionally biased region" description="Basic and acidic residues" evidence="1">
    <location>
        <begin position="38"/>
        <end position="52"/>
    </location>
</feature>